<gene>
    <name evidence="2" type="ORF">BHAOGJBA_1276</name>
</gene>
<keyword evidence="1" id="KW-0812">Transmembrane</keyword>
<dbReference type="InterPro" id="IPR052022">
    <property type="entry name" value="26kDa_periplasmic_antigen"/>
</dbReference>
<evidence type="ECO:0000256" key="1">
    <source>
        <dbReference type="SAM" id="Phobius"/>
    </source>
</evidence>
<feature type="transmembrane region" description="Helical" evidence="1">
    <location>
        <begin position="13"/>
        <end position="34"/>
    </location>
</feature>
<keyword evidence="3" id="KW-1185">Reference proteome</keyword>
<organism evidence="2 3">
    <name type="scientific">Methylobacterium hispanicum</name>
    <dbReference type="NCBI Taxonomy" id="270350"/>
    <lineage>
        <taxon>Bacteria</taxon>
        <taxon>Pseudomonadati</taxon>
        <taxon>Pseudomonadota</taxon>
        <taxon>Alphaproteobacteria</taxon>
        <taxon>Hyphomicrobiales</taxon>
        <taxon>Methylobacteriaceae</taxon>
        <taxon>Methylobacterium</taxon>
    </lineage>
</organism>
<keyword evidence="1" id="KW-1133">Transmembrane helix</keyword>
<dbReference type="PANTHER" id="PTHR34387:SF1">
    <property type="entry name" value="PERIPLASMIC IMMUNOGENIC PROTEIN"/>
    <property type="match status" value="1"/>
</dbReference>
<dbReference type="RefSeq" id="WP_238229764.1">
    <property type="nucleotide sequence ID" value="NZ_BPQO01000004.1"/>
</dbReference>
<protein>
    <recommendedName>
        <fullName evidence="4">DUF541 domain-containing protein</fullName>
    </recommendedName>
</protein>
<name>A0AAV4ZH60_9HYPH</name>
<keyword evidence="1" id="KW-0472">Membrane</keyword>
<comment type="caution">
    <text evidence="2">The sequence shown here is derived from an EMBL/GenBank/DDBJ whole genome shotgun (WGS) entry which is preliminary data.</text>
</comment>
<dbReference type="Pfam" id="PF04402">
    <property type="entry name" value="SIMPL"/>
    <property type="match status" value="1"/>
</dbReference>
<sequence length="325" mass="33334">MQPEPEGAARPRVIPFLLAVSLLPCIGLACSGALGRSAEGEGYAAFRSFDGEAILHASPVATVDTDLGDAAEAAADPPGDGLGVPRAFDPLLPGLAPLADRLDEIRRAAAAAASPQVRPGTIVVTGEGAVRAAPDAATLRLGIVSEDESATAAVTRNAATVQTVRAALLEVGLEAREITTEQVHLEPIRPDALHAVVDRTRARHRARTGMTVEIGSLKDGNFAHLGDIAGRAVDAGATEVSGPDFKVSDEARATARKAAVDDALVKAATFAHALGAKLGRLVQIREGDAAGETGAVRTIRAASSSRSHGGGLEVSSRVTVVWEVR</sequence>
<dbReference type="InterPro" id="IPR007497">
    <property type="entry name" value="SIMPL/DUF541"/>
</dbReference>
<evidence type="ECO:0000313" key="3">
    <source>
        <dbReference type="Proteomes" id="UP001055247"/>
    </source>
</evidence>
<dbReference type="PANTHER" id="PTHR34387">
    <property type="entry name" value="SLR1258 PROTEIN"/>
    <property type="match status" value="1"/>
</dbReference>
<reference evidence="2" key="1">
    <citation type="journal article" date="2016" name="Front. Microbiol.">
        <title>Genome Sequence of the Piezophilic, Mesophilic Sulfate-Reducing Bacterium Desulfovibrio indicus J2T.</title>
        <authorList>
            <person name="Cao J."/>
            <person name="Maignien L."/>
            <person name="Shao Z."/>
            <person name="Alain K."/>
            <person name="Jebbar M."/>
        </authorList>
    </citation>
    <scope>NUCLEOTIDE SEQUENCE</scope>
    <source>
        <strain evidence="2">DSM 16372</strain>
    </source>
</reference>
<dbReference type="Proteomes" id="UP001055247">
    <property type="component" value="Unassembled WGS sequence"/>
</dbReference>
<accession>A0AAV4ZH60</accession>
<dbReference type="EMBL" id="BPQO01000004">
    <property type="protein sequence ID" value="GJD87771.1"/>
    <property type="molecule type" value="Genomic_DNA"/>
</dbReference>
<dbReference type="GO" id="GO:0006974">
    <property type="term" value="P:DNA damage response"/>
    <property type="evidence" value="ECO:0007669"/>
    <property type="project" value="TreeGrafter"/>
</dbReference>
<evidence type="ECO:0008006" key="4">
    <source>
        <dbReference type="Google" id="ProtNLM"/>
    </source>
</evidence>
<dbReference type="AlphaFoldDB" id="A0AAV4ZH60"/>
<proteinExistence type="predicted"/>
<dbReference type="Gene3D" id="3.30.110.170">
    <property type="entry name" value="Protein of unknown function (DUF541), domain 1"/>
    <property type="match status" value="1"/>
</dbReference>
<dbReference type="Gene3D" id="3.30.70.2970">
    <property type="entry name" value="Protein of unknown function (DUF541), domain 2"/>
    <property type="match status" value="1"/>
</dbReference>
<evidence type="ECO:0000313" key="2">
    <source>
        <dbReference type="EMBL" id="GJD87771.1"/>
    </source>
</evidence>
<reference evidence="2" key="2">
    <citation type="submission" date="2021-08" db="EMBL/GenBank/DDBJ databases">
        <authorList>
            <person name="Tani A."/>
            <person name="Ola A."/>
            <person name="Ogura Y."/>
            <person name="Katsura K."/>
            <person name="Hayashi T."/>
        </authorList>
    </citation>
    <scope>NUCLEOTIDE SEQUENCE</scope>
    <source>
        <strain evidence="2">DSM 16372</strain>
    </source>
</reference>